<reference evidence="4 5" key="1">
    <citation type="submission" date="2024-11" db="EMBL/GenBank/DDBJ databases">
        <title>Draft genome sequences of two bacteria associated to sugarcane roots in Colombia.</title>
        <authorList>
            <person name="Pardo-Diaz S."/>
            <person name="Masmela-Mendoza J."/>
            <person name="Delgadillo-Duran P."/>
            <person name="Bautista E.J."/>
            <person name="Rojas-Tapias D.F."/>
        </authorList>
    </citation>
    <scope>NUCLEOTIDE SEQUENCE [LARGE SCALE GENOMIC DNA]</scope>
    <source>
        <strain evidence="4 5">Ap18</strain>
    </source>
</reference>
<gene>
    <name evidence="4" type="ORF">ACJ41P_15775</name>
</gene>
<sequence length="629" mass="68823">MPLDLPVSELVAETASGWFAALRPPPRLSLAEWAEQHARLYDGAVFKPYAYQREILDAMTDPAVERITLMKSARVGYTQMLSAALGYFIAQRPSKIMVVQPTTEDAEDYSKDTIDPLHDWPVLSGLLSEAGAKKKGDTIKRKAFPGGSLKITGANSPRAFRRIDLDVLLFDEIDGYPAVAGKEGDQIALGLKRLTQSLQPLAVLGSTPLLDGESKIADAFAAGTMERYHVPCPHCGTMQPLVWGDGTGAGMRWRDGDPDTAFYVCVNGCPIDESHKLEMLERGRWVAEQPFKGHRSFHIWSAYCPLPGAAWPKLVAEFLAAKKDREKLQVWTNTVLGETWVDRGEAPDWRRLYDRRETWEPGTVPAGGLFLTAGADVQRDRIEVSVWAWGRGKESWLIEHRVIMGDPFTDTPWRALSAVLAETWRHEHGAELSISMAAIDAGDGVTMEAVKAWVRTAGPQVMAIKGSSLALAPILGQPSAADISHRGKRISNGVKLWPVGSAAAKGEFYGLLRLDRPTAESGEPFPAGYVHLPMHAGEETCKQLVAEHRVTRGGKGRGRVTAWEKLRDRNEALDCRTYARAAAARQGLDRMGDEAWAGLARSIGAAPVMAESPPPAPVRKASRSSWVSG</sequence>
<proteinExistence type="inferred from homology"/>
<evidence type="ECO:0000313" key="5">
    <source>
        <dbReference type="Proteomes" id="UP001628281"/>
    </source>
</evidence>
<dbReference type="PANTHER" id="PTHR34413:SF2">
    <property type="entry name" value="PROPHAGE TAIL FIBER ASSEMBLY PROTEIN HOMOLOG TFAE-RELATED"/>
    <property type="match status" value="1"/>
</dbReference>
<accession>A0ABW8VBC9</accession>
<dbReference type="HAMAP" id="MF_04144">
    <property type="entry name" value="TERL_LAMBDA"/>
    <property type="match status" value="1"/>
</dbReference>
<dbReference type="EMBL" id="JBJLSN010000020">
    <property type="protein sequence ID" value="MFL7902591.1"/>
    <property type="molecule type" value="Genomic_DNA"/>
</dbReference>
<comment type="caution">
    <text evidence="4">The sequence shown here is derived from an EMBL/GenBank/DDBJ whole genome shotgun (WGS) entry which is preliminary data.</text>
</comment>
<evidence type="ECO:0000313" key="4">
    <source>
        <dbReference type="EMBL" id="MFL7902591.1"/>
    </source>
</evidence>
<dbReference type="InterPro" id="IPR027417">
    <property type="entry name" value="P-loop_NTPase"/>
</dbReference>
<name>A0ABW8VBC9_9PROT</name>
<protein>
    <submittedName>
        <fullName evidence="4">Phage terminase large subunit family protein</fullName>
    </submittedName>
</protein>
<keyword evidence="5" id="KW-1185">Reference proteome</keyword>
<feature type="region of interest" description="Disordered" evidence="1">
    <location>
        <begin position="607"/>
        <end position="629"/>
    </location>
</feature>
<evidence type="ECO:0000259" key="2">
    <source>
        <dbReference type="Pfam" id="PF05876"/>
    </source>
</evidence>
<dbReference type="Pfam" id="PF05876">
    <property type="entry name" value="GpA_ATPase"/>
    <property type="match status" value="1"/>
</dbReference>
<dbReference type="Gene3D" id="3.40.50.300">
    <property type="entry name" value="P-loop containing nucleotide triphosphate hydrolases"/>
    <property type="match status" value="1"/>
</dbReference>
<evidence type="ECO:0000256" key="1">
    <source>
        <dbReference type="SAM" id="MobiDB-lite"/>
    </source>
</evidence>
<dbReference type="InterPro" id="IPR046453">
    <property type="entry name" value="GpA_ATPase"/>
</dbReference>
<dbReference type="Proteomes" id="UP001628281">
    <property type="component" value="Unassembled WGS sequence"/>
</dbReference>
<dbReference type="InterPro" id="IPR051220">
    <property type="entry name" value="TFA_Chaperone"/>
</dbReference>
<feature type="domain" description="Phage terminase large subunit GpA ATPase" evidence="2">
    <location>
        <begin position="50"/>
        <end position="285"/>
    </location>
</feature>
<dbReference type="RefSeq" id="WP_407824496.1">
    <property type="nucleotide sequence ID" value="NZ_JBJLSN010000020.1"/>
</dbReference>
<dbReference type="InterPro" id="IPR008866">
    <property type="entry name" value="Phage_lambda_GpA-like"/>
</dbReference>
<dbReference type="PANTHER" id="PTHR34413">
    <property type="entry name" value="PROPHAGE TAIL FIBER ASSEMBLY PROTEIN HOMOLOG TFAE-RELATED-RELATED"/>
    <property type="match status" value="1"/>
</dbReference>
<dbReference type="InterPro" id="IPR046454">
    <property type="entry name" value="GpA_endonuclease"/>
</dbReference>
<organism evidence="4 5">
    <name type="scientific">Azospirillum argentinense</name>
    <dbReference type="NCBI Taxonomy" id="2970906"/>
    <lineage>
        <taxon>Bacteria</taxon>
        <taxon>Pseudomonadati</taxon>
        <taxon>Pseudomonadota</taxon>
        <taxon>Alphaproteobacteria</taxon>
        <taxon>Rhodospirillales</taxon>
        <taxon>Azospirillaceae</taxon>
        <taxon>Azospirillum</taxon>
    </lineage>
</organism>
<dbReference type="Pfam" id="PF20454">
    <property type="entry name" value="GpA_nuclease"/>
    <property type="match status" value="1"/>
</dbReference>
<evidence type="ECO:0000259" key="3">
    <source>
        <dbReference type="Pfam" id="PF20454"/>
    </source>
</evidence>
<feature type="domain" description="Terminase large subunit GpA endonuclease" evidence="3">
    <location>
        <begin position="294"/>
        <end position="590"/>
    </location>
</feature>